<feature type="domain" description="Nucleotidyl transferase" evidence="1">
    <location>
        <begin position="2"/>
        <end position="220"/>
    </location>
</feature>
<proteinExistence type="predicted"/>
<dbReference type="Pfam" id="PF00483">
    <property type="entry name" value="NTP_transferase"/>
    <property type="match status" value="1"/>
</dbReference>
<name>A0ABT0E3K1_9GAMM</name>
<dbReference type="EMBL" id="JALKII010000001">
    <property type="protein sequence ID" value="MCK0536385.1"/>
    <property type="molecule type" value="Genomic_DNA"/>
</dbReference>
<evidence type="ECO:0000313" key="3">
    <source>
        <dbReference type="Proteomes" id="UP001165524"/>
    </source>
</evidence>
<evidence type="ECO:0000259" key="1">
    <source>
        <dbReference type="Pfam" id="PF00483"/>
    </source>
</evidence>
<dbReference type="InterPro" id="IPR013446">
    <property type="entry name" value="G1P_cyt_trans-like"/>
</dbReference>
<dbReference type="RefSeq" id="WP_246947553.1">
    <property type="nucleotide sequence ID" value="NZ_JALKII010000001.1"/>
</dbReference>
<sequence>MKAVILCGGHALRLHGNLDATPKPLITVHGQPILAHIIAHYQRYGVSSFILLVGHHEAAFRAFASSGSVPGADIQVLQTGAETPTGARIAQAAVMLDEDDQVLVTYGDGIADVDIAALCARHRDSGKAVTLTAVQPRLPFGLLELGPRGDVQSFVEKPRMTQRTNGGFFVLNREVLATLGHDTDFEHQTLPELAAQGRLGAYLHDGFWKSLDTYKDYVELDSSPLPFEQGRPDSSA</sequence>
<dbReference type="InterPro" id="IPR029044">
    <property type="entry name" value="Nucleotide-diphossugar_trans"/>
</dbReference>
<organism evidence="2 3">
    <name type="scientific">Alcanivorax quisquiliarum</name>
    <dbReference type="NCBI Taxonomy" id="2933565"/>
    <lineage>
        <taxon>Bacteria</taxon>
        <taxon>Pseudomonadati</taxon>
        <taxon>Pseudomonadota</taxon>
        <taxon>Gammaproteobacteria</taxon>
        <taxon>Oceanospirillales</taxon>
        <taxon>Alcanivoracaceae</taxon>
        <taxon>Alcanivorax</taxon>
    </lineage>
</organism>
<accession>A0ABT0E3K1</accession>
<dbReference type="SUPFAM" id="SSF53448">
    <property type="entry name" value="Nucleotide-diphospho-sugar transferases"/>
    <property type="match status" value="1"/>
</dbReference>
<dbReference type="Proteomes" id="UP001165524">
    <property type="component" value="Unassembled WGS sequence"/>
</dbReference>
<comment type="caution">
    <text evidence="2">The sequence shown here is derived from an EMBL/GenBank/DDBJ whole genome shotgun (WGS) entry which is preliminary data.</text>
</comment>
<dbReference type="PANTHER" id="PTHR47183">
    <property type="entry name" value="GLUCOSE-1-PHOSPHATE CYTIDYLYLTRANSFERASE-RELATED"/>
    <property type="match status" value="1"/>
</dbReference>
<keyword evidence="3" id="KW-1185">Reference proteome</keyword>
<protein>
    <submittedName>
        <fullName evidence="2">Sugar phosphate nucleotidyltransferase</fullName>
    </submittedName>
</protein>
<dbReference type="InterPro" id="IPR005835">
    <property type="entry name" value="NTP_transferase_dom"/>
</dbReference>
<gene>
    <name evidence="2" type="ORF">MU846_01525</name>
</gene>
<reference evidence="2" key="1">
    <citation type="submission" date="2022-04" db="EMBL/GenBank/DDBJ databases">
        <title>Alcanivorax sp. CY1518 draft genome sequence.</title>
        <authorList>
            <person name="Zhao G."/>
            <person name="An M."/>
        </authorList>
    </citation>
    <scope>NUCLEOTIDE SEQUENCE</scope>
    <source>
        <strain evidence="2">CY1518</strain>
    </source>
</reference>
<dbReference type="Gene3D" id="3.90.550.10">
    <property type="entry name" value="Spore Coat Polysaccharide Biosynthesis Protein SpsA, Chain A"/>
    <property type="match status" value="1"/>
</dbReference>
<evidence type="ECO:0000313" key="2">
    <source>
        <dbReference type="EMBL" id="MCK0536385.1"/>
    </source>
</evidence>
<dbReference type="PANTHER" id="PTHR47183:SF1">
    <property type="entry name" value="GLUCOSE-1-PHOSPHATE CYTIDYLYLTRANSFERASE"/>
    <property type="match status" value="1"/>
</dbReference>